<dbReference type="EMBL" id="LFYR01000773">
    <property type="protein sequence ID" value="KMZ69396.1"/>
    <property type="molecule type" value="Genomic_DNA"/>
</dbReference>
<keyword evidence="2" id="KW-0812">Transmembrane</keyword>
<sequence length="223" mass="26024">MHVVWVDSLLFFPTRDGEDLARALVVPDVEHPEGGTKHHRHRHRSVLQQHVAFFDRDDNGIIFPSETFAGMRALGFNAVTAFFIAAFFNSVLSYCTQPGWWPDFRLPIYMDNIHRAKHGSDTSTYDNEGRYMPVNFESIFTKYARTIPDKLSYSELWEMTEGLRVNWDFFGWFIAKLEWSLLYTLAKDDDGFLPKEAVRRCYDGSLFEYCEKKQLGKKSPKTE</sequence>
<keyword evidence="2" id="KW-0472">Membrane</keyword>
<dbReference type="GO" id="GO:0004497">
    <property type="term" value="F:monooxygenase activity"/>
    <property type="evidence" value="ECO:0000318"/>
    <property type="project" value="GO_Central"/>
</dbReference>
<feature type="transmembrane region" description="Helical" evidence="2">
    <location>
        <begin position="74"/>
        <end position="95"/>
    </location>
</feature>
<evidence type="ECO:0000313" key="3">
    <source>
        <dbReference type="EMBL" id="KMZ69396.1"/>
    </source>
</evidence>
<dbReference type="STRING" id="29655.A0A0K9PK88"/>
<reference evidence="4" key="1">
    <citation type="journal article" date="2016" name="Nature">
        <title>The genome of the seagrass Zostera marina reveals angiosperm adaptation to the sea.</title>
        <authorList>
            <person name="Olsen J.L."/>
            <person name="Rouze P."/>
            <person name="Verhelst B."/>
            <person name="Lin Y.-C."/>
            <person name="Bayer T."/>
            <person name="Collen J."/>
            <person name="Dattolo E."/>
            <person name="De Paoli E."/>
            <person name="Dittami S."/>
            <person name="Maumus F."/>
            <person name="Michel G."/>
            <person name="Kersting A."/>
            <person name="Lauritano C."/>
            <person name="Lohaus R."/>
            <person name="Toepel M."/>
            <person name="Tonon T."/>
            <person name="Vanneste K."/>
            <person name="Amirebrahimi M."/>
            <person name="Brakel J."/>
            <person name="Bostroem C."/>
            <person name="Chovatia M."/>
            <person name="Grimwood J."/>
            <person name="Jenkins J.W."/>
            <person name="Jueterbock A."/>
            <person name="Mraz A."/>
            <person name="Stam W.T."/>
            <person name="Tice H."/>
            <person name="Bornberg-Bauer E."/>
            <person name="Green P.J."/>
            <person name="Pearson G.A."/>
            <person name="Procaccini G."/>
            <person name="Duarte C.M."/>
            <person name="Schmutz J."/>
            <person name="Reusch T.B.H."/>
            <person name="Van de Peer Y."/>
        </authorList>
    </citation>
    <scope>NUCLEOTIDE SEQUENCE [LARGE SCALE GENOMIC DNA]</scope>
    <source>
        <strain evidence="4">cv. Finnish</strain>
    </source>
</reference>
<dbReference type="PANTHER" id="PTHR31495">
    <property type="entry name" value="PEROXYGENASE 3-RELATED"/>
    <property type="match status" value="1"/>
</dbReference>
<evidence type="ECO:0000313" key="4">
    <source>
        <dbReference type="Proteomes" id="UP000036987"/>
    </source>
</evidence>
<protein>
    <submittedName>
        <fullName evidence="3">Peroxygenase</fullName>
    </submittedName>
</protein>
<dbReference type="Pfam" id="PF05042">
    <property type="entry name" value="Caleosin"/>
    <property type="match status" value="1"/>
</dbReference>
<comment type="caution">
    <text evidence="3">The sequence shown here is derived from an EMBL/GenBank/DDBJ whole genome shotgun (WGS) entry which is preliminary data.</text>
</comment>
<proteinExistence type="inferred from homology"/>
<dbReference type="OMA" id="WGGAFFE"/>
<comment type="similarity">
    <text evidence="1">Belongs to the caleosin family.</text>
</comment>
<dbReference type="InterPro" id="IPR007736">
    <property type="entry name" value="Caleosin-related"/>
</dbReference>
<keyword evidence="2" id="KW-1133">Transmembrane helix</keyword>
<organism evidence="3 4">
    <name type="scientific">Zostera marina</name>
    <name type="common">Eelgrass</name>
    <dbReference type="NCBI Taxonomy" id="29655"/>
    <lineage>
        <taxon>Eukaryota</taxon>
        <taxon>Viridiplantae</taxon>
        <taxon>Streptophyta</taxon>
        <taxon>Embryophyta</taxon>
        <taxon>Tracheophyta</taxon>
        <taxon>Spermatophyta</taxon>
        <taxon>Magnoliopsida</taxon>
        <taxon>Liliopsida</taxon>
        <taxon>Zosteraceae</taxon>
        <taxon>Zostera</taxon>
    </lineage>
</organism>
<dbReference type="OrthoDB" id="640742at2759"/>
<evidence type="ECO:0000256" key="2">
    <source>
        <dbReference type="SAM" id="Phobius"/>
    </source>
</evidence>
<keyword evidence="4" id="KW-1185">Reference proteome</keyword>
<dbReference type="GO" id="GO:0005509">
    <property type="term" value="F:calcium ion binding"/>
    <property type="evidence" value="ECO:0000318"/>
    <property type="project" value="GO_Central"/>
</dbReference>
<accession>A0A0K9PK88</accession>
<name>A0A0K9PK88_ZOSMR</name>
<dbReference type="Proteomes" id="UP000036987">
    <property type="component" value="Unassembled WGS sequence"/>
</dbReference>
<gene>
    <name evidence="3" type="ORF">ZOSMA_215G00300</name>
</gene>
<dbReference type="PANTHER" id="PTHR31495:SF50">
    <property type="entry name" value="PEROXYGENASE 1"/>
    <property type="match status" value="1"/>
</dbReference>
<evidence type="ECO:0000256" key="1">
    <source>
        <dbReference type="ARBA" id="ARBA00006765"/>
    </source>
</evidence>
<dbReference type="AlphaFoldDB" id="A0A0K9PK88"/>